<dbReference type="GO" id="GO:0000149">
    <property type="term" value="F:SNARE binding"/>
    <property type="evidence" value="ECO:0007669"/>
    <property type="project" value="TreeGrafter"/>
</dbReference>
<dbReference type="PANTHER" id="PTHR21292:SF4">
    <property type="entry name" value="TUMOR NECROSIS FACTOR ALPHA-INDUCED PROTEIN 2"/>
    <property type="match status" value="1"/>
</dbReference>
<dbReference type="Pfam" id="PF06046">
    <property type="entry name" value="Sec6"/>
    <property type="match status" value="1"/>
</dbReference>
<dbReference type="GO" id="GO:0000145">
    <property type="term" value="C:exocyst"/>
    <property type="evidence" value="ECO:0007669"/>
    <property type="project" value="InterPro"/>
</dbReference>
<gene>
    <name evidence="1" type="ORF">AB205_0175960</name>
</gene>
<dbReference type="GO" id="GO:0051601">
    <property type="term" value="P:exocyst localization"/>
    <property type="evidence" value="ECO:0007669"/>
    <property type="project" value="TreeGrafter"/>
</dbReference>
<dbReference type="Proteomes" id="UP000228934">
    <property type="component" value="Unassembled WGS sequence"/>
</dbReference>
<reference evidence="2" key="1">
    <citation type="journal article" date="2017" name="Nat. Commun.">
        <title>The North American bullfrog draft genome provides insight into hormonal regulation of long noncoding RNA.</title>
        <authorList>
            <person name="Hammond S.A."/>
            <person name="Warren R.L."/>
            <person name="Vandervalk B.P."/>
            <person name="Kucuk E."/>
            <person name="Khan H."/>
            <person name="Gibb E.A."/>
            <person name="Pandoh P."/>
            <person name="Kirk H."/>
            <person name="Zhao Y."/>
            <person name="Jones M."/>
            <person name="Mungall A.J."/>
            <person name="Coope R."/>
            <person name="Pleasance S."/>
            <person name="Moore R.A."/>
            <person name="Holt R.A."/>
            <person name="Round J.M."/>
            <person name="Ohora S."/>
            <person name="Walle B.V."/>
            <person name="Veldhoen N."/>
            <person name="Helbing C.C."/>
            <person name="Birol I."/>
        </authorList>
    </citation>
    <scope>NUCLEOTIDE SEQUENCE [LARGE SCALE GENOMIC DNA]</scope>
</reference>
<dbReference type="EMBL" id="KV929767">
    <property type="protein sequence ID" value="PIO33709.1"/>
    <property type="molecule type" value="Genomic_DNA"/>
</dbReference>
<name>A0A2G9S0M9_AQUCT</name>
<dbReference type="PANTHER" id="PTHR21292">
    <property type="entry name" value="EXOCYST COMPLEX COMPONENT SEC6-RELATED"/>
    <property type="match status" value="1"/>
</dbReference>
<evidence type="ECO:0000313" key="1">
    <source>
        <dbReference type="EMBL" id="PIO33709.1"/>
    </source>
</evidence>
<accession>A0A2G9S0M9</accession>
<protein>
    <recommendedName>
        <fullName evidence="3">Exocyst complex component Sec6</fullName>
    </recommendedName>
</protein>
<feature type="non-terminal residue" evidence="1">
    <location>
        <position position="1"/>
    </location>
</feature>
<dbReference type="GO" id="GO:0006887">
    <property type="term" value="P:exocytosis"/>
    <property type="evidence" value="ECO:0007669"/>
    <property type="project" value="InterPro"/>
</dbReference>
<dbReference type="AlphaFoldDB" id="A0A2G9S0M9"/>
<dbReference type="OrthoDB" id="190098at2759"/>
<evidence type="ECO:0008006" key="3">
    <source>
        <dbReference type="Google" id="ProtNLM"/>
    </source>
</evidence>
<evidence type="ECO:0000313" key="2">
    <source>
        <dbReference type="Proteomes" id="UP000228934"/>
    </source>
</evidence>
<organism evidence="1 2">
    <name type="scientific">Aquarana catesbeiana</name>
    <name type="common">American bullfrog</name>
    <name type="synonym">Rana catesbeiana</name>
    <dbReference type="NCBI Taxonomy" id="8400"/>
    <lineage>
        <taxon>Eukaryota</taxon>
        <taxon>Metazoa</taxon>
        <taxon>Chordata</taxon>
        <taxon>Craniata</taxon>
        <taxon>Vertebrata</taxon>
        <taxon>Euteleostomi</taxon>
        <taxon>Amphibia</taxon>
        <taxon>Batrachia</taxon>
        <taxon>Anura</taxon>
        <taxon>Neobatrachia</taxon>
        <taxon>Ranoidea</taxon>
        <taxon>Ranidae</taxon>
        <taxon>Aquarana</taxon>
    </lineage>
</organism>
<dbReference type="InterPro" id="IPR010326">
    <property type="entry name" value="EXOC3/Sec6"/>
</dbReference>
<sequence length="527" mass="61077">WEEEEEEEEEEREDLRYIKAAEEAACSSTDCAEGDSFHCGANGGYYSRRATNSAADPSPSQKLIEERHYEYASKGLIELEQKIVQGLEESTLHMKELEPLYGKLKAEVFRVIKKSFTSKDKELLQEAIQVIVEQESEDSKCIPELENEGSSRPKGWMQAWKECIRQTVEERIQDLPQEEKLNGPPTIISPIVAIGRLFKGDLIHLVTHLKACYPEDFDVCNTYAQHYHRHIKIRTEEIAQFELCEKDNFAVLYWVQNLYPNEILKNPKLAGHIDDSRLECLLSQEAVQMLENNFLRNERDSYDEHMNKAINFEVELWKKEMEPKMLGSHYHSELQIDIVQRHVGSLKKAAELRPELERKLSAVLQLNLYDVIKITDLCHKEAKLRSGLRESTTSQLLKLEDSIYNALLQDFFVDIKNNFKKMSQGSSPFSYQTMQNIIRIAENFMEPFHTLLDESYKVLSGKIHKFLVQEHLARILKRKVSYKSAQQMQTLATQIGENAELIDSFSAFYVSLFYIITITATLKTDLF</sequence>
<proteinExistence type="predicted"/>
<keyword evidence="2" id="KW-1185">Reference proteome</keyword>